<keyword evidence="5 10" id="KW-0808">Transferase</keyword>
<evidence type="ECO:0000256" key="5">
    <source>
        <dbReference type="ARBA" id="ARBA00022679"/>
    </source>
</evidence>
<comment type="similarity">
    <text evidence="2">Belongs to the glycosyltransferase 41 family. O-GlcNAc transferase subfamily.</text>
</comment>
<keyword evidence="6" id="KW-0677">Repeat</keyword>
<feature type="repeat" description="TPR" evidence="8">
    <location>
        <begin position="46"/>
        <end position="79"/>
    </location>
</feature>
<dbReference type="RefSeq" id="WP_014787740.1">
    <property type="nucleotide sequence ID" value="NC_018014.1"/>
</dbReference>
<dbReference type="InterPro" id="IPR019734">
    <property type="entry name" value="TPR_rpt"/>
</dbReference>
<dbReference type="PANTHER" id="PTHR44835:SF1">
    <property type="entry name" value="PROTEIN O-GLCNAC TRANSFERASE"/>
    <property type="match status" value="1"/>
</dbReference>
<evidence type="ECO:0000256" key="7">
    <source>
        <dbReference type="ARBA" id="ARBA00022803"/>
    </source>
</evidence>
<dbReference type="Pfam" id="PF13424">
    <property type="entry name" value="TPR_12"/>
    <property type="match status" value="1"/>
</dbReference>
<dbReference type="HOGENOM" id="CLU_001721_4_1_0"/>
<dbReference type="PANTHER" id="PTHR44835">
    <property type="entry name" value="UDP-N-ACETYLGLUCOSAMINE--PEPTIDE N-ACETYLGLUCOSAMINYLTRANSFERASE SPINDLY-RELATED"/>
    <property type="match status" value="1"/>
</dbReference>
<keyword evidence="7 8" id="KW-0802">TPR repeat</keyword>
<dbReference type="STRING" id="926566.Terro_4283"/>
<dbReference type="eggNOG" id="COG0457">
    <property type="taxonomic scope" value="Bacteria"/>
</dbReference>
<dbReference type="EC" id="2.4.1.255" evidence="3"/>
<proteinExistence type="inferred from homology"/>
<organism evidence="10 11">
    <name type="scientific">Terriglobus roseus (strain DSM 18391 / NRRL B-41598 / KBS 63)</name>
    <dbReference type="NCBI Taxonomy" id="926566"/>
    <lineage>
        <taxon>Bacteria</taxon>
        <taxon>Pseudomonadati</taxon>
        <taxon>Acidobacteriota</taxon>
        <taxon>Terriglobia</taxon>
        <taxon>Terriglobales</taxon>
        <taxon>Acidobacteriaceae</taxon>
        <taxon>Terriglobus</taxon>
    </lineage>
</organism>
<dbReference type="InterPro" id="IPR051939">
    <property type="entry name" value="Glycosyltr_41/O-GlcNAc_trsf"/>
</dbReference>
<dbReference type="OrthoDB" id="101857at2"/>
<sequence length="598" mass="66153">METAVLAIEDDWRFHNNFANTLKAAARFEEAAGHYRRAIALHDGSIEPFYNLGVTMIESGNLAEAERWLRHALAIDPAHGLTHLNLGNILNANGQLQAAEMHYQCAMLSIAGDARLLNNYGQLLNKLHRFSEAEAYFREAIRRDECFPHPCANLAELMAGHGLVTEAETLLRHALSLDVGLAKAHSNLLFVLALRDDCSAEKLLAEHLAYAAQFEVPLKPCWPQHANSRDPERRLRVGFVSGDLRDHPVARYLMPALQQLVRYDELELYAYSNGVKNDAQTAQYRALFTHWQDSALVPDEALARRIIADGIDILIDLSGHSGDNRLLTFARRPAPVQVSWMGYVGTTGLEAMDYFVGDEHLTPASVHAQFREKILLLPATTTFEPFAPAIEPNALPALASGVFTFCCVARINKLNRPHVALWARMLQCAPASRMLLATLPGGAEPERVKAWFAEAGVGAEQLIFAHARTVEEQLRLHHMADLCLDTFPYNGATTISHALCLGVPTLTLRGAVLGSRLGASINSHVGITEFIAEDGEAYVRKAVAWTQDLPALARLRGELPSMFAASALRQHEDVADALVLKLRVAWRRWCEGLPPEHL</sequence>
<dbReference type="Proteomes" id="UP000006056">
    <property type="component" value="Chromosome"/>
</dbReference>
<dbReference type="PATRIC" id="fig|926566.3.peg.4226"/>
<keyword evidence="4" id="KW-0328">Glycosyltransferase</keyword>
<dbReference type="Pfam" id="PF13844">
    <property type="entry name" value="Glyco_transf_41"/>
    <property type="match status" value="2"/>
</dbReference>
<evidence type="ECO:0000256" key="1">
    <source>
        <dbReference type="ARBA" id="ARBA00004922"/>
    </source>
</evidence>
<dbReference type="InterPro" id="IPR011990">
    <property type="entry name" value="TPR-like_helical_dom_sf"/>
</dbReference>
<accession>I3ZML2</accession>
<dbReference type="SUPFAM" id="SSF48452">
    <property type="entry name" value="TPR-like"/>
    <property type="match status" value="1"/>
</dbReference>
<dbReference type="InterPro" id="IPR029489">
    <property type="entry name" value="OGT/SEC/SPY_C"/>
</dbReference>
<comment type="pathway">
    <text evidence="1">Protein modification; protein glycosylation.</text>
</comment>
<name>I3ZML2_TERRK</name>
<dbReference type="Gene3D" id="1.25.40.10">
    <property type="entry name" value="Tetratricopeptide repeat domain"/>
    <property type="match status" value="2"/>
</dbReference>
<evidence type="ECO:0000256" key="8">
    <source>
        <dbReference type="PROSITE-ProRule" id="PRU00339"/>
    </source>
</evidence>
<feature type="repeat" description="TPR" evidence="8">
    <location>
        <begin position="114"/>
        <end position="147"/>
    </location>
</feature>
<feature type="domain" description="O-GlcNAc transferase C-terminal" evidence="9">
    <location>
        <begin position="222"/>
        <end position="380"/>
    </location>
</feature>
<reference evidence="10 11" key="1">
    <citation type="submission" date="2012-06" db="EMBL/GenBank/DDBJ databases">
        <title>Complete genome of Terriglobus roseus DSM 18391.</title>
        <authorList>
            <consortium name="US DOE Joint Genome Institute (JGI-PGF)"/>
            <person name="Lucas S."/>
            <person name="Copeland A."/>
            <person name="Lapidus A."/>
            <person name="Glavina del Rio T."/>
            <person name="Dalin E."/>
            <person name="Tice H."/>
            <person name="Bruce D."/>
            <person name="Goodwin L."/>
            <person name="Pitluck S."/>
            <person name="Peters L."/>
            <person name="Mikhailova N."/>
            <person name="Munk A.C.C."/>
            <person name="Kyrpides N."/>
            <person name="Mavromatis K."/>
            <person name="Ivanova N."/>
            <person name="Brettin T."/>
            <person name="Detter J.C."/>
            <person name="Han C."/>
            <person name="Larimer F."/>
            <person name="Land M."/>
            <person name="Hauser L."/>
            <person name="Markowitz V."/>
            <person name="Cheng J.-F."/>
            <person name="Hugenholtz P."/>
            <person name="Woyke T."/>
            <person name="Wu D."/>
            <person name="Brambilla E."/>
            <person name="Klenk H.-P."/>
            <person name="Eisen J.A."/>
        </authorList>
    </citation>
    <scope>NUCLEOTIDE SEQUENCE [LARGE SCALE GENOMIC DNA]</scope>
    <source>
        <strain evidence="11">DSM 18391 / NRRL B-41598 / KBS 63</strain>
    </source>
</reference>
<dbReference type="eggNOG" id="COG3914">
    <property type="taxonomic scope" value="Bacteria"/>
</dbReference>
<dbReference type="KEGG" id="trs:Terro_4283"/>
<evidence type="ECO:0000256" key="4">
    <source>
        <dbReference type="ARBA" id="ARBA00022676"/>
    </source>
</evidence>
<evidence type="ECO:0000313" key="11">
    <source>
        <dbReference type="Proteomes" id="UP000006056"/>
    </source>
</evidence>
<dbReference type="Gene3D" id="3.40.50.2000">
    <property type="entry name" value="Glycogen Phosphorylase B"/>
    <property type="match status" value="1"/>
</dbReference>
<evidence type="ECO:0000313" key="10">
    <source>
        <dbReference type="EMBL" id="AFL90480.1"/>
    </source>
</evidence>
<dbReference type="PROSITE" id="PS50005">
    <property type="entry name" value="TPR"/>
    <property type="match status" value="2"/>
</dbReference>
<feature type="domain" description="O-GlcNAc transferase C-terminal" evidence="9">
    <location>
        <begin position="400"/>
        <end position="568"/>
    </location>
</feature>
<evidence type="ECO:0000256" key="2">
    <source>
        <dbReference type="ARBA" id="ARBA00005386"/>
    </source>
</evidence>
<dbReference type="EMBL" id="CP003379">
    <property type="protein sequence ID" value="AFL90480.1"/>
    <property type="molecule type" value="Genomic_DNA"/>
</dbReference>
<evidence type="ECO:0000256" key="3">
    <source>
        <dbReference type="ARBA" id="ARBA00011970"/>
    </source>
</evidence>
<keyword evidence="11" id="KW-1185">Reference proteome</keyword>
<dbReference type="AlphaFoldDB" id="I3ZML2"/>
<gene>
    <name evidence="10" type="ordered locus">Terro_4283</name>
</gene>
<dbReference type="Pfam" id="PF14559">
    <property type="entry name" value="TPR_19"/>
    <property type="match status" value="1"/>
</dbReference>
<dbReference type="Gene3D" id="3.40.50.11380">
    <property type="match status" value="1"/>
</dbReference>
<evidence type="ECO:0000256" key="6">
    <source>
        <dbReference type="ARBA" id="ARBA00022737"/>
    </source>
</evidence>
<protein>
    <recommendedName>
        <fullName evidence="3">protein O-GlcNAc transferase</fullName>
        <ecNumber evidence="3">2.4.1.255</ecNumber>
    </recommendedName>
</protein>
<dbReference type="GO" id="GO:0097363">
    <property type="term" value="F:protein O-acetylglucosaminyltransferase activity"/>
    <property type="evidence" value="ECO:0007669"/>
    <property type="project" value="UniProtKB-EC"/>
</dbReference>
<evidence type="ECO:0000259" key="9">
    <source>
        <dbReference type="Pfam" id="PF13844"/>
    </source>
</evidence>
<dbReference type="SMART" id="SM00028">
    <property type="entry name" value="TPR"/>
    <property type="match status" value="4"/>
</dbReference>